<dbReference type="EMBL" id="CP138589">
    <property type="protein sequence ID" value="WPH03211.1"/>
    <property type="molecule type" value="Genomic_DNA"/>
</dbReference>
<dbReference type="Gene3D" id="3.90.780.10">
    <property type="entry name" value="5'-Nucleotidase, C-terminal domain"/>
    <property type="match status" value="2"/>
</dbReference>
<organism evidence="4 5">
    <name type="scientific">Acrodontium crateriforme</name>
    <dbReference type="NCBI Taxonomy" id="150365"/>
    <lineage>
        <taxon>Eukaryota</taxon>
        <taxon>Fungi</taxon>
        <taxon>Dikarya</taxon>
        <taxon>Ascomycota</taxon>
        <taxon>Pezizomycotina</taxon>
        <taxon>Dothideomycetes</taxon>
        <taxon>Dothideomycetidae</taxon>
        <taxon>Mycosphaerellales</taxon>
        <taxon>Teratosphaeriaceae</taxon>
        <taxon>Acrodontium</taxon>
    </lineage>
</organism>
<feature type="region of interest" description="Disordered" evidence="1">
    <location>
        <begin position="294"/>
        <end position="330"/>
    </location>
</feature>
<dbReference type="InterPro" id="IPR006179">
    <property type="entry name" value="5_nucleotidase/apyrase"/>
</dbReference>
<dbReference type="Pfam" id="PF00149">
    <property type="entry name" value="Metallophos"/>
    <property type="match status" value="1"/>
</dbReference>
<dbReference type="Pfam" id="PF21953">
    <property type="entry name" value="NadN_nucleosid_C"/>
    <property type="match status" value="1"/>
</dbReference>
<dbReference type="InterPro" id="IPR036907">
    <property type="entry name" value="5'-Nucleotdase_C_sf"/>
</dbReference>
<reference evidence="4 5" key="1">
    <citation type="submission" date="2023-11" db="EMBL/GenBank/DDBJ databases">
        <title>An acidophilic fungus is an integral part of prey digestion in a carnivorous sundew plant.</title>
        <authorList>
            <person name="Tsai I.J."/>
        </authorList>
    </citation>
    <scope>NUCLEOTIDE SEQUENCE [LARGE SCALE GENOMIC DNA]</scope>
    <source>
        <strain evidence="4">169a</strain>
    </source>
</reference>
<evidence type="ECO:0000256" key="1">
    <source>
        <dbReference type="SAM" id="MobiDB-lite"/>
    </source>
</evidence>
<dbReference type="SUPFAM" id="SSF56300">
    <property type="entry name" value="Metallo-dependent phosphatases"/>
    <property type="match status" value="1"/>
</dbReference>
<dbReference type="GO" id="GO:0016787">
    <property type="term" value="F:hydrolase activity"/>
    <property type="evidence" value="ECO:0007669"/>
    <property type="project" value="InterPro"/>
</dbReference>
<feature type="domain" description="Calcineurin-like phosphoesterase" evidence="2">
    <location>
        <begin position="22"/>
        <end position="250"/>
    </location>
</feature>
<name>A0AAQ3RBE4_9PEZI</name>
<proteinExistence type="predicted"/>
<gene>
    <name evidence="4" type="ORF">R9X50_00608800</name>
</gene>
<dbReference type="PANTHER" id="PTHR11575">
    <property type="entry name" value="5'-NUCLEOTIDASE-RELATED"/>
    <property type="match status" value="1"/>
</dbReference>
<evidence type="ECO:0000259" key="2">
    <source>
        <dbReference type="Pfam" id="PF00149"/>
    </source>
</evidence>
<dbReference type="PIRSF" id="PIRSF017316">
    <property type="entry name" value="Pesterase_C1039"/>
    <property type="match status" value="1"/>
</dbReference>
<evidence type="ECO:0000313" key="5">
    <source>
        <dbReference type="Proteomes" id="UP001303373"/>
    </source>
</evidence>
<dbReference type="GO" id="GO:0009166">
    <property type="term" value="P:nucleotide catabolic process"/>
    <property type="evidence" value="ECO:0007669"/>
    <property type="project" value="InterPro"/>
</dbReference>
<dbReference type="PANTHER" id="PTHR11575:SF22">
    <property type="entry name" value="ADL392WP"/>
    <property type="match status" value="1"/>
</dbReference>
<keyword evidence="5" id="KW-1185">Reference proteome</keyword>
<evidence type="ECO:0000313" key="4">
    <source>
        <dbReference type="EMBL" id="WPH03211.1"/>
    </source>
</evidence>
<dbReference type="Proteomes" id="UP001303373">
    <property type="component" value="Chromosome 10"/>
</dbReference>
<dbReference type="Gene3D" id="3.60.21.10">
    <property type="match status" value="1"/>
</dbReference>
<dbReference type="InterPro" id="IPR014485">
    <property type="entry name" value="Pesterase_C1039"/>
</dbReference>
<dbReference type="InterPro" id="IPR029052">
    <property type="entry name" value="Metallo-depent_PP-like"/>
</dbReference>
<dbReference type="InterPro" id="IPR053828">
    <property type="entry name" value="Nucleosidase_C"/>
</dbReference>
<dbReference type="AlphaFoldDB" id="A0AAQ3RBE4"/>
<dbReference type="InterPro" id="IPR041823">
    <property type="entry name" value="YHR202W_N"/>
</dbReference>
<dbReference type="GO" id="GO:0005829">
    <property type="term" value="C:cytosol"/>
    <property type="evidence" value="ECO:0007669"/>
    <property type="project" value="TreeGrafter"/>
</dbReference>
<feature type="compositionally biased region" description="Low complexity" evidence="1">
    <location>
        <begin position="305"/>
        <end position="330"/>
    </location>
</feature>
<protein>
    <submittedName>
        <fullName evidence="4">Secreted protein</fullName>
    </submittedName>
</protein>
<dbReference type="CDD" id="cd07407">
    <property type="entry name" value="MPP_YHR202W_N"/>
    <property type="match status" value="1"/>
</dbReference>
<dbReference type="InterPro" id="IPR004843">
    <property type="entry name" value="Calcineurin-like_PHP"/>
</dbReference>
<evidence type="ECO:0000259" key="3">
    <source>
        <dbReference type="Pfam" id="PF21953"/>
    </source>
</evidence>
<accession>A0AAQ3RBE4</accession>
<sequence>MQPDAEGATAGPRGRLAWGQLNFMHTTDTHGWLEGHIKEKNYGADWGDFVSFVKAMRSKASELDVDLLLVDTGDLHDGAGLSDATPLNGQLSNPIFEKVDYDLLTIGNHELYVTQVAYETFSNFSAHYGDRYLTSNVQIMNPKTSQFEYIGKTHRYFTTPKGLRIMAFGILFDFTGNSNVSKVIPAKQMVQQDWFQHAIKTHKPVDLFVLIGHNPVRSSLASSTFDYVFNAIRAVHPDTPIQIFGGHTHIRDFAVYDDKSTALESGRYCETLGWLSISGFKSPKWKGCNNPRGVPNPTMKAVNINPPKSTSTSTTTASNAPPPLASSTSPSNLRYSRRYLDWNRLTFEYHARGSQYWSFDSHRGEATTKEITQDRKELNLTKLYGCAPQTWCVSCAPFGSDGNIYTLLSKALATVVINKTRADKPRMYISNTGSIRFDLVKGPFTFDDSFIVSPFNDAFEFIPDVPFSAASHVLATLNAGAYEKRSLTNRDFGFHNPSLPDQDACVDPPVTEAGSPNKRSLGRVVRNTKVTPGYVTSDDFGTDGDDTIHTPIPYYAVPNDYSANASFPADGSMPTRVDFIFLDFIAKDVVNALNKFGTKYTLADVSYYLPLNYTTNTFVTEYAKVAPDWQKDVPNCPVGLGVGYNDTASS</sequence>
<feature type="domain" description="Putative 5'-nucleotidase C-terminal" evidence="3">
    <location>
        <begin position="390"/>
        <end position="590"/>
    </location>
</feature>
<dbReference type="SUPFAM" id="SSF55816">
    <property type="entry name" value="5'-nucleotidase (syn. UDP-sugar hydrolase), C-terminal domain"/>
    <property type="match status" value="1"/>
</dbReference>